<protein>
    <submittedName>
        <fullName evidence="1">Uncharacterized protein</fullName>
    </submittedName>
</protein>
<name>A0A4Y7T390_COPMI</name>
<dbReference type="Proteomes" id="UP000298030">
    <property type="component" value="Unassembled WGS sequence"/>
</dbReference>
<evidence type="ECO:0000313" key="2">
    <source>
        <dbReference type="Proteomes" id="UP000298030"/>
    </source>
</evidence>
<dbReference type="AlphaFoldDB" id="A0A4Y7T390"/>
<proteinExistence type="predicted"/>
<gene>
    <name evidence="1" type="ORF">FA13DRAFT_806935</name>
</gene>
<reference evidence="1 2" key="1">
    <citation type="journal article" date="2019" name="Nat. Ecol. Evol.">
        <title>Megaphylogeny resolves global patterns of mushroom evolution.</title>
        <authorList>
            <person name="Varga T."/>
            <person name="Krizsan K."/>
            <person name="Foldi C."/>
            <person name="Dima B."/>
            <person name="Sanchez-Garcia M."/>
            <person name="Sanchez-Ramirez S."/>
            <person name="Szollosi G.J."/>
            <person name="Szarkandi J.G."/>
            <person name="Papp V."/>
            <person name="Albert L."/>
            <person name="Andreopoulos W."/>
            <person name="Angelini C."/>
            <person name="Antonin V."/>
            <person name="Barry K.W."/>
            <person name="Bougher N.L."/>
            <person name="Buchanan P."/>
            <person name="Buyck B."/>
            <person name="Bense V."/>
            <person name="Catcheside P."/>
            <person name="Chovatia M."/>
            <person name="Cooper J."/>
            <person name="Damon W."/>
            <person name="Desjardin D."/>
            <person name="Finy P."/>
            <person name="Geml J."/>
            <person name="Haridas S."/>
            <person name="Hughes K."/>
            <person name="Justo A."/>
            <person name="Karasinski D."/>
            <person name="Kautmanova I."/>
            <person name="Kiss B."/>
            <person name="Kocsube S."/>
            <person name="Kotiranta H."/>
            <person name="LaButti K.M."/>
            <person name="Lechner B.E."/>
            <person name="Liimatainen K."/>
            <person name="Lipzen A."/>
            <person name="Lukacs Z."/>
            <person name="Mihaltcheva S."/>
            <person name="Morgado L.N."/>
            <person name="Niskanen T."/>
            <person name="Noordeloos M.E."/>
            <person name="Ohm R.A."/>
            <person name="Ortiz-Santana B."/>
            <person name="Ovrebo C."/>
            <person name="Racz N."/>
            <person name="Riley R."/>
            <person name="Savchenko A."/>
            <person name="Shiryaev A."/>
            <person name="Soop K."/>
            <person name="Spirin V."/>
            <person name="Szebenyi C."/>
            <person name="Tomsovsky M."/>
            <person name="Tulloss R.E."/>
            <person name="Uehling J."/>
            <person name="Grigoriev I.V."/>
            <person name="Vagvolgyi C."/>
            <person name="Papp T."/>
            <person name="Martin F.M."/>
            <person name="Miettinen O."/>
            <person name="Hibbett D.S."/>
            <person name="Nagy L.G."/>
        </authorList>
    </citation>
    <scope>NUCLEOTIDE SEQUENCE [LARGE SCALE GENOMIC DNA]</scope>
    <source>
        <strain evidence="1 2">FP101781</strain>
    </source>
</reference>
<dbReference type="OrthoDB" id="2602575at2759"/>
<keyword evidence="2" id="KW-1185">Reference proteome</keyword>
<dbReference type="EMBL" id="QPFP01000033">
    <property type="protein sequence ID" value="TEB28388.1"/>
    <property type="molecule type" value="Genomic_DNA"/>
</dbReference>
<accession>A0A4Y7T390</accession>
<comment type="caution">
    <text evidence="1">The sequence shown here is derived from an EMBL/GenBank/DDBJ whole genome shotgun (WGS) entry which is preliminary data.</text>
</comment>
<organism evidence="1 2">
    <name type="scientific">Coprinellus micaceus</name>
    <name type="common">Glistening ink-cap mushroom</name>
    <name type="synonym">Coprinus micaceus</name>
    <dbReference type="NCBI Taxonomy" id="71717"/>
    <lineage>
        <taxon>Eukaryota</taxon>
        <taxon>Fungi</taxon>
        <taxon>Dikarya</taxon>
        <taxon>Basidiomycota</taxon>
        <taxon>Agaricomycotina</taxon>
        <taxon>Agaricomycetes</taxon>
        <taxon>Agaricomycetidae</taxon>
        <taxon>Agaricales</taxon>
        <taxon>Agaricineae</taxon>
        <taxon>Psathyrellaceae</taxon>
        <taxon>Coprinellus</taxon>
    </lineage>
</organism>
<sequence>MSDTFNIDYNPQVVDSSSTNYHTPFFGTAYSYHTNDPAPAPGIFSLTPEYTVTSAGRNDATFASSEFETAPAYPSTTTYDFTYEATNFANYASTSAALYTAALPNANQGHFQQPQTSVSSFASRWGGYQDLERDNDPIVLDEISKEHKSITRQRERNRKTFRKQLREEALGPKPRGHTLSLHLAEDFGCLFPVDLANAHKKPHRDLKYPRDKTKDNEIENRHIHYPNGVDYEDWGDLEPGRIYKVARAAEPTPETILNSTWSQHEDLVVYLPRPFEYSDGPTFTVLCSYKGVPGVNVFTLAKDRLNAKDLDGYEGSWMDNNWYRYTNYHLAIQWPGYPKKMFKFNNAKVNISNGYRYTILHAVAKFLWKYMMDAKNGKMPWVRTARTQDWQLKKRSHMASNVRLMAVNYYRHVFFPVIAIEVSKGIVDQIEEDYLPVVVDEE</sequence>
<evidence type="ECO:0000313" key="1">
    <source>
        <dbReference type="EMBL" id="TEB28388.1"/>
    </source>
</evidence>